<dbReference type="Pfam" id="PF00460">
    <property type="entry name" value="Flg_bb_rod"/>
    <property type="match status" value="1"/>
</dbReference>
<organism evidence="8 9">
    <name type="scientific">Nocardioides dubius</name>
    <dbReference type="NCBI Taxonomy" id="317019"/>
    <lineage>
        <taxon>Bacteria</taxon>
        <taxon>Bacillati</taxon>
        <taxon>Actinomycetota</taxon>
        <taxon>Actinomycetes</taxon>
        <taxon>Propionibacteriales</taxon>
        <taxon>Nocardioidaceae</taxon>
        <taxon>Nocardioides</taxon>
    </lineage>
</organism>
<dbReference type="PIRSF" id="PIRSF002889">
    <property type="entry name" value="Rod_FlgB"/>
    <property type="match status" value="1"/>
</dbReference>
<protein>
    <recommendedName>
        <fullName evidence="3 6">Flagellar basal body rod protein FlgB</fullName>
    </recommendedName>
</protein>
<dbReference type="InterPro" id="IPR001444">
    <property type="entry name" value="Flag_bb_rod_N"/>
</dbReference>
<comment type="subcellular location">
    <subcellularLocation>
        <location evidence="1 6">Bacterial flagellum basal body</location>
    </subcellularLocation>
</comment>
<dbReference type="InterPro" id="IPR019776">
    <property type="entry name" value="Flagellar_basal_body_rod_CS"/>
</dbReference>
<dbReference type="InterPro" id="IPR006300">
    <property type="entry name" value="FlgB"/>
</dbReference>
<evidence type="ECO:0000256" key="2">
    <source>
        <dbReference type="ARBA" id="ARBA00009677"/>
    </source>
</evidence>
<dbReference type="PROSITE" id="PS00588">
    <property type="entry name" value="FLAGELLA_BB_ROD"/>
    <property type="match status" value="1"/>
</dbReference>
<keyword evidence="9" id="KW-1185">Reference proteome</keyword>
<evidence type="ECO:0000256" key="5">
    <source>
        <dbReference type="ARBA" id="ARBA00024934"/>
    </source>
</evidence>
<dbReference type="PANTHER" id="PTHR30435">
    <property type="entry name" value="FLAGELLAR PROTEIN"/>
    <property type="match status" value="1"/>
</dbReference>
<accession>A0ABN1TT48</accession>
<evidence type="ECO:0000313" key="9">
    <source>
        <dbReference type="Proteomes" id="UP001501581"/>
    </source>
</evidence>
<evidence type="ECO:0000256" key="1">
    <source>
        <dbReference type="ARBA" id="ARBA00004117"/>
    </source>
</evidence>
<comment type="subunit">
    <text evidence="6">The basal body constitutes a major portion of the flagellar organelle and consists of a number of rings mounted on a central rod.</text>
</comment>
<name>A0ABN1TT48_9ACTN</name>
<proteinExistence type="inferred from homology"/>
<evidence type="ECO:0000313" key="8">
    <source>
        <dbReference type="EMBL" id="GAA1101157.1"/>
    </source>
</evidence>
<dbReference type="PANTHER" id="PTHR30435:SF12">
    <property type="entry name" value="FLAGELLAR BASAL BODY ROD PROTEIN FLGB"/>
    <property type="match status" value="1"/>
</dbReference>
<comment type="function">
    <text evidence="5 6">Structural component of flagellum, the bacterial motility apparatus. Part of the rod structure of flagellar basal body.</text>
</comment>
<dbReference type="Proteomes" id="UP001501581">
    <property type="component" value="Unassembled WGS sequence"/>
</dbReference>
<keyword evidence="8" id="KW-0966">Cell projection</keyword>
<gene>
    <name evidence="8" type="primary">flgB</name>
    <name evidence="8" type="ORF">GCM10009668_19200</name>
</gene>
<dbReference type="EMBL" id="BAAALG010000007">
    <property type="protein sequence ID" value="GAA1101157.1"/>
    <property type="molecule type" value="Genomic_DNA"/>
</dbReference>
<comment type="caution">
    <text evidence="8">The sequence shown here is derived from an EMBL/GenBank/DDBJ whole genome shotgun (WGS) entry which is preliminary data.</text>
</comment>
<comment type="similarity">
    <text evidence="2 6">Belongs to the flagella basal body rod proteins family.</text>
</comment>
<evidence type="ECO:0000256" key="4">
    <source>
        <dbReference type="ARBA" id="ARBA00023143"/>
    </source>
</evidence>
<reference evidence="8 9" key="1">
    <citation type="journal article" date="2019" name="Int. J. Syst. Evol. Microbiol.">
        <title>The Global Catalogue of Microorganisms (GCM) 10K type strain sequencing project: providing services to taxonomists for standard genome sequencing and annotation.</title>
        <authorList>
            <consortium name="The Broad Institute Genomics Platform"/>
            <consortium name="The Broad Institute Genome Sequencing Center for Infectious Disease"/>
            <person name="Wu L."/>
            <person name="Ma J."/>
        </authorList>
    </citation>
    <scope>NUCLEOTIDE SEQUENCE [LARGE SCALE GENOMIC DNA]</scope>
    <source>
        <strain evidence="8 9">JCM 13008</strain>
    </source>
</reference>
<keyword evidence="4 6" id="KW-0975">Bacterial flagellum</keyword>
<keyword evidence="8" id="KW-0969">Cilium</keyword>
<evidence type="ECO:0000256" key="6">
    <source>
        <dbReference type="PIRNR" id="PIRNR002889"/>
    </source>
</evidence>
<sequence>MSLSVSDAVSTLLHAAATGISVRQNVIADNIANVDTPNYIATSVDFESSLRSALADGGFEGLAISATATDTPVGANGNNVDLRKEVLAAMQSQYQYQVVTRSVTDHHSLIKIAAGGM</sequence>
<keyword evidence="8" id="KW-0282">Flagellum</keyword>
<evidence type="ECO:0000256" key="3">
    <source>
        <dbReference type="ARBA" id="ARBA00014376"/>
    </source>
</evidence>
<evidence type="ECO:0000259" key="7">
    <source>
        <dbReference type="Pfam" id="PF00460"/>
    </source>
</evidence>
<feature type="domain" description="Flagellar basal body rod protein N-terminal" evidence="7">
    <location>
        <begin position="21"/>
        <end position="39"/>
    </location>
</feature>